<feature type="domain" description="Histidine kinase" evidence="4">
    <location>
        <begin position="328"/>
        <end position="572"/>
    </location>
</feature>
<proteinExistence type="predicted"/>
<feature type="domain" description="PAS" evidence="5">
    <location>
        <begin position="37"/>
        <end position="82"/>
    </location>
</feature>
<dbReference type="GO" id="GO:0004673">
    <property type="term" value="F:protein histidine kinase activity"/>
    <property type="evidence" value="ECO:0007669"/>
    <property type="project" value="UniProtKB-EC"/>
</dbReference>
<dbReference type="PANTHER" id="PTHR43065">
    <property type="entry name" value="SENSOR HISTIDINE KINASE"/>
    <property type="match status" value="1"/>
</dbReference>
<comment type="catalytic activity">
    <reaction evidence="1">
        <text>ATP + protein L-histidine = ADP + protein N-phospho-L-histidine.</text>
        <dbReference type="EC" id="2.7.13.3"/>
    </reaction>
</comment>
<feature type="domain" description="PAC" evidence="6">
    <location>
        <begin position="242"/>
        <end position="294"/>
    </location>
</feature>
<comment type="caution">
    <text evidence="7">The sequence shown here is derived from an EMBL/GenBank/DDBJ whole genome shotgun (WGS) entry which is preliminary data.</text>
</comment>
<evidence type="ECO:0000256" key="2">
    <source>
        <dbReference type="ARBA" id="ARBA00012438"/>
    </source>
</evidence>
<dbReference type="EC" id="2.7.13.3" evidence="2"/>
<reference evidence="7" key="1">
    <citation type="submission" date="2014-02" db="EMBL/GenBank/DDBJ databases">
        <title>Expanding our view of genomic diversity in Candidatus Accumulibacter clades.</title>
        <authorList>
            <person name="Skennerton C.T."/>
            <person name="Barr J.J."/>
            <person name="Slater F.R."/>
            <person name="Bond P.L."/>
            <person name="Tyson G.W."/>
        </authorList>
    </citation>
    <scope>NUCLEOTIDE SEQUENCE [LARGE SCALE GENOMIC DNA]</scope>
</reference>
<organism evidence="7 8">
    <name type="scientific">Accumulibacter regalis</name>
    <dbReference type="NCBI Taxonomy" id="522306"/>
    <lineage>
        <taxon>Bacteria</taxon>
        <taxon>Pseudomonadati</taxon>
        <taxon>Pseudomonadota</taxon>
        <taxon>Betaproteobacteria</taxon>
        <taxon>Candidatus Accumulibacter</taxon>
    </lineage>
</organism>
<dbReference type="InterPro" id="IPR000014">
    <property type="entry name" value="PAS"/>
</dbReference>
<accession>A0A011R5N3</accession>
<dbReference type="PATRIC" id="fig|1454004.3.peg.3320"/>
<dbReference type="SUPFAM" id="SSF55785">
    <property type="entry name" value="PYP-like sensor domain (PAS domain)"/>
    <property type="match status" value="2"/>
</dbReference>
<evidence type="ECO:0000259" key="6">
    <source>
        <dbReference type="PROSITE" id="PS50113"/>
    </source>
</evidence>
<evidence type="ECO:0000259" key="5">
    <source>
        <dbReference type="PROSITE" id="PS50112"/>
    </source>
</evidence>
<name>A0A011R5N3_ACCRE</name>
<dbReference type="AlphaFoldDB" id="A0A011R5N3"/>
<dbReference type="PROSITE" id="PS50113">
    <property type="entry name" value="PAC"/>
    <property type="match status" value="2"/>
</dbReference>
<dbReference type="STRING" id="1454004.AW11_03219"/>
<dbReference type="NCBIfam" id="TIGR00229">
    <property type="entry name" value="sensory_box"/>
    <property type="match status" value="2"/>
</dbReference>
<dbReference type="Pfam" id="PF02518">
    <property type="entry name" value="HATPase_c"/>
    <property type="match status" value="1"/>
</dbReference>
<sequence>MKTDEIAQLQGQIERERAARKQAEALLEEKIRELTLANRLLQRYLDSVPCMVVALDTRGCIVMINRAGCSLLGQPESALLGQPWFERCLPQPAGRSLFPSYLQLVAGDVHARERLTEYPVLDGEGRQREMAWHTGMLTDATGQVVGTLSSGEDVTERELAATATAESRELLLKIIDTVPARVFWKDTDLRFLGCNTAFARDAGMASRDDMVGKDDYQMAWAAQADLYRADDKAVMASRIPRLFFEEQQTTASGETVWLRTSKVPLINDDGETFGVLGVYEDITEYRRIEADNRVHVAELTALNTMLIEAQNQMLRSVKMASVGRLAAGVAQEIDNPFAFIHSNLVALKENVADLLSVVAAYEKLEPLLAKEPDSLASVVQAKSTANLEFLQHDILNLIGESLDGVQRARKIVDTLKDFSRVDTAEWRLANLETGLESTLSIIWNEIKYKAKIKKDYAGIPEIECLAPQLNQVFLNLLINAVQSIDERGVIILRTDFDEHEVWVEVGDTGRGIDPEHLERIFEPFFTTKPAGKGTGLGLSLADNIVRRHGGRLEARSKPDKGSVFRVTLPRDRSAIKSDS</sequence>
<protein>
    <recommendedName>
        <fullName evidence="2">histidine kinase</fullName>
        <ecNumber evidence="2">2.7.13.3</ecNumber>
    </recommendedName>
</protein>
<dbReference type="InterPro" id="IPR005467">
    <property type="entry name" value="His_kinase_dom"/>
</dbReference>
<keyword evidence="8" id="KW-1185">Reference proteome</keyword>
<keyword evidence="7" id="KW-0808">Transferase</keyword>
<dbReference type="PRINTS" id="PR00344">
    <property type="entry name" value="BCTRLSENSOR"/>
</dbReference>
<dbReference type="InterPro" id="IPR035965">
    <property type="entry name" value="PAS-like_dom_sf"/>
</dbReference>
<dbReference type="Gene3D" id="3.30.565.10">
    <property type="entry name" value="Histidine kinase-like ATPase, C-terminal domain"/>
    <property type="match status" value="1"/>
</dbReference>
<dbReference type="SUPFAM" id="SSF55874">
    <property type="entry name" value="ATPase domain of HSP90 chaperone/DNA topoisomerase II/histidine kinase"/>
    <property type="match status" value="1"/>
</dbReference>
<evidence type="ECO:0000256" key="1">
    <source>
        <dbReference type="ARBA" id="ARBA00000085"/>
    </source>
</evidence>
<dbReference type="SMART" id="SM00091">
    <property type="entry name" value="PAS"/>
    <property type="match status" value="2"/>
</dbReference>
<evidence type="ECO:0000256" key="3">
    <source>
        <dbReference type="SAM" id="Coils"/>
    </source>
</evidence>
<dbReference type="PANTHER" id="PTHR43065:SF50">
    <property type="entry name" value="HISTIDINE KINASE"/>
    <property type="match status" value="1"/>
</dbReference>
<dbReference type="Gene3D" id="3.30.450.20">
    <property type="entry name" value="PAS domain"/>
    <property type="match status" value="2"/>
</dbReference>
<dbReference type="InterPro" id="IPR003594">
    <property type="entry name" value="HATPase_dom"/>
</dbReference>
<evidence type="ECO:0000313" key="8">
    <source>
        <dbReference type="Proteomes" id="UP000022141"/>
    </source>
</evidence>
<dbReference type="PROSITE" id="PS50112">
    <property type="entry name" value="PAS"/>
    <property type="match status" value="1"/>
</dbReference>
<evidence type="ECO:0000313" key="7">
    <source>
        <dbReference type="EMBL" id="EXI86439.1"/>
    </source>
</evidence>
<dbReference type="Proteomes" id="UP000022141">
    <property type="component" value="Unassembled WGS sequence"/>
</dbReference>
<dbReference type="InterPro" id="IPR036890">
    <property type="entry name" value="HATPase_C_sf"/>
</dbReference>
<dbReference type="Pfam" id="PF08448">
    <property type="entry name" value="PAS_4"/>
    <property type="match status" value="2"/>
</dbReference>
<dbReference type="PROSITE" id="PS50109">
    <property type="entry name" value="HIS_KIN"/>
    <property type="match status" value="1"/>
</dbReference>
<dbReference type="InterPro" id="IPR000700">
    <property type="entry name" value="PAS-assoc_C"/>
</dbReference>
<evidence type="ECO:0000259" key="4">
    <source>
        <dbReference type="PROSITE" id="PS50109"/>
    </source>
</evidence>
<dbReference type="Gene3D" id="1.10.287.130">
    <property type="match status" value="1"/>
</dbReference>
<dbReference type="eggNOG" id="COG4191">
    <property type="taxonomic scope" value="Bacteria"/>
</dbReference>
<dbReference type="CDD" id="cd00130">
    <property type="entry name" value="PAS"/>
    <property type="match status" value="2"/>
</dbReference>
<dbReference type="InterPro" id="IPR013656">
    <property type="entry name" value="PAS_4"/>
</dbReference>
<dbReference type="SMART" id="SM00387">
    <property type="entry name" value="HATPase_c"/>
    <property type="match status" value="1"/>
</dbReference>
<dbReference type="eggNOG" id="COG2202">
    <property type="taxonomic scope" value="Bacteria"/>
</dbReference>
<feature type="coiled-coil region" evidence="3">
    <location>
        <begin position="6"/>
        <end position="40"/>
    </location>
</feature>
<dbReference type="EMBL" id="JEMY01000044">
    <property type="protein sequence ID" value="EXI86439.1"/>
    <property type="molecule type" value="Genomic_DNA"/>
</dbReference>
<gene>
    <name evidence="7" type="primary">zraS_10</name>
    <name evidence="7" type="ORF">AW11_03219</name>
</gene>
<dbReference type="InterPro" id="IPR004358">
    <property type="entry name" value="Sig_transdc_His_kin-like_C"/>
</dbReference>
<keyword evidence="3" id="KW-0175">Coiled coil</keyword>
<feature type="domain" description="PAC" evidence="6">
    <location>
        <begin position="114"/>
        <end position="166"/>
    </location>
</feature>